<organism evidence="1 2">
    <name type="scientific">Vitis vinifera</name>
    <name type="common">Grape</name>
    <dbReference type="NCBI Taxonomy" id="29760"/>
    <lineage>
        <taxon>Eukaryota</taxon>
        <taxon>Viridiplantae</taxon>
        <taxon>Streptophyta</taxon>
        <taxon>Embryophyta</taxon>
        <taxon>Tracheophyta</taxon>
        <taxon>Spermatophyta</taxon>
        <taxon>Magnoliopsida</taxon>
        <taxon>eudicotyledons</taxon>
        <taxon>Gunneridae</taxon>
        <taxon>Pentapetalae</taxon>
        <taxon>rosids</taxon>
        <taxon>Vitales</taxon>
        <taxon>Vitaceae</taxon>
        <taxon>Viteae</taxon>
        <taxon>Vitis</taxon>
    </lineage>
</organism>
<dbReference type="Proteomes" id="UP001227230">
    <property type="component" value="Chromosome 16"/>
</dbReference>
<protein>
    <submittedName>
        <fullName evidence="1">Uncharacterized protein</fullName>
    </submittedName>
</protein>
<reference evidence="1 2" key="1">
    <citation type="journal article" date="2023" name="Hortic Res">
        <title>The complete reference genome for grapevine (Vitis vinifera L.) genetics and breeding.</title>
        <authorList>
            <person name="Shi X."/>
            <person name="Cao S."/>
            <person name="Wang X."/>
            <person name="Huang S."/>
            <person name="Wang Y."/>
            <person name="Liu Z."/>
            <person name="Liu W."/>
            <person name="Leng X."/>
            <person name="Peng Y."/>
            <person name="Wang N."/>
            <person name="Wang Y."/>
            <person name="Ma Z."/>
            <person name="Xu X."/>
            <person name="Zhang F."/>
            <person name="Xue H."/>
            <person name="Zhong H."/>
            <person name="Wang Y."/>
            <person name="Zhang K."/>
            <person name="Velt A."/>
            <person name="Avia K."/>
            <person name="Holtgrawe D."/>
            <person name="Grimplet J."/>
            <person name="Matus J.T."/>
            <person name="Ware D."/>
            <person name="Wu X."/>
            <person name="Wang H."/>
            <person name="Liu C."/>
            <person name="Fang Y."/>
            <person name="Rustenholz C."/>
            <person name="Cheng Z."/>
            <person name="Xiao H."/>
            <person name="Zhou Y."/>
        </authorList>
    </citation>
    <scope>NUCLEOTIDE SEQUENCE [LARGE SCALE GENOMIC DNA]</scope>
    <source>
        <strain evidence="2">cv. Pinot noir / PN40024</strain>
        <tissue evidence="1">Leaf</tissue>
    </source>
</reference>
<gene>
    <name evidence="1" type="ORF">VitviT2T_025034</name>
</gene>
<keyword evidence="2" id="KW-1185">Reference proteome</keyword>
<accession>A0ABY9DJJ3</accession>
<evidence type="ECO:0000313" key="2">
    <source>
        <dbReference type="Proteomes" id="UP001227230"/>
    </source>
</evidence>
<evidence type="ECO:0000313" key="1">
    <source>
        <dbReference type="EMBL" id="WKA07176.1"/>
    </source>
</evidence>
<proteinExistence type="predicted"/>
<name>A0ABY9DJJ3_VITVI</name>
<dbReference type="EMBL" id="CP126663">
    <property type="protein sequence ID" value="WKA07176.1"/>
    <property type="molecule type" value="Genomic_DNA"/>
</dbReference>
<sequence>MLSSGCDDRECRVLLHEGVRIGERATYPLRESGWSCSAAIPPECLTSRILLRRHSTRMSHIRHTPSPDISHLAPDTGWERRAFQLPRSDISGSSDSAYPESFAAIFHSATVFS</sequence>